<gene>
    <name evidence="2" type="ORF">B0H15DRAFT_807805</name>
</gene>
<feature type="compositionally biased region" description="Basic and acidic residues" evidence="1">
    <location>
        <begin position="112"/>
        <end position="131"/>
    </location>
</feature>
<reference evidence="2" key="1">
    <citation type="submission" date="2023-03" db="EMBL/GenBank/DDBJ databases">
        <title>Massive genome expansion in bonnet fungi (Mycena s.s.) driven by repeated elements and novel gene families across ecological guilds.</title>
        <authorList>
            <consortium name="Lawrence Berkeley National Laboratory"/>
            <person name="Harder C.B."/>
            <person name="Miyauchi S."/>
            <person name="Viragh M."/>
            <person name="Kuo A."/>
            <person name="Thoen E."/>
            <person name="Andreopoulos B."/>
            <person name="Lu D."/>
            <person name="Skrede I."/>
            <person name="Drula E."/>
            <person name="Henrissat B."/>
            <person name="Morin E."/>
            <person name="Kohler A."/>
            <person name="Barry K."/>
            <person name="LaButti K."/>
            <person name="Morin E."/>
            <person name="Salamov A."/>
            <person name="Lipzen A."/>
            <person name="Mereny Z."/>
            <person name="Hegedus B."/>
            <person name="Baldrian P."/>
            <person name="Stursova M."/>
            <person name="Weitz H."/>
            <person name="Taylor A."/>
            <person name="Grigoriev I.V."/>
            <person name="Nagy L.G."/>
            <person name="Martin F."/>
            <person name="Kauserud H."/>
        </authorList>
    </citation>
    <scope>NUCLEOTIDE SEQUENCE</scope>
    <source>
        <strain evidence="2">CBHHK173m</strain>
    </source>
</reference>
<dbReference type="Proteomes" id="UP001222325">
    <property type="component" value="Unassembled WGS sequence"/>
</dbReference>
<evidence type="ECO:0000313" key="2">
    <source>
        <dbReference type="EMBL" id="KAJ7063794.1"/>
    </source>
</evidence>
<keyword evidence="3" id="KW-1185">Reference proteome</keyword>
<dbReference type="AlphaFoldDB" id="A0AAD6TKK8"/>
<name>A0AAD6TKK8_9AGAR</name>
<evidence type="ECO:0000256" key="1">
    <source>
        <dbReference type="SAM" id="MobiDB-lite"/>
    </source>
</evidence>
<protein>
    <submittedName>
        <fullName evidence="2">Uncharacterized protein</fullName>
    </submittedName>
</protein>
<proteinExistence type="predicted"/>
<feature type="region of interest" description="Disordered" evidence="1">
    <location>
        <begin position="93"/>
        <end position="131"/>
    </location>
</feature>
<dbReference type="EMBL" id="JARJCN010000197">
    <property type="protein sequence ID" value="KAJ7063794.1"/>
    <property type="molecule type" value="Genomic_DNA"/>
</dbReference>
<organism evidence="2 3">
    <name type="scientific">Mycena belliarum</name>
    <dbReference type="NCBI Taxonomy" id="1033014"/>
    <lineage>
        <taxon>Eukaryota</taxon>
        <taxon>Fungi</taxon>
        <taxon>Dikarya</taxon>
        <taxon>Basidiomycota</taxon>
        <taxon>Agaricomycotina</taxon>
        <taxon>Agaricomycetes</taxon>
        <taxon>Agaricomycetidae</taxon>
        <taxon>Agaricales</taxon>
        <taxon>Marasmiineae</taxon>
        <taxon>Mycenaceae</taxon>
        <taxon>Mycena</taxon>
    </lineage>
</organism>
<sequence length="452" mass="46803">MARQALTREDLDALPNSQSVPGALQQIQRLAGQSRVARPQGVKKLHGVLTTRSLAVTWIVTKNVLVDWDAVRNQDAVPSSPVDKFIQKRLKATTTSSAWQEPLSDMSDLEEALPRPVEKKESKSDLENGDLDRNKLVEVTPQDGLQDLAKTDAPIPVQVLPVMENTLKHDAKQAGPVPPNTAPGALDPATVGDVRDPNTAAGALAPAVVGDVQDPNTATGAGAALDPNLVAVHPLDPAAVGDVRDPNTAVGALAPAVVGDVQDPNTATGAGAVLGPDSVAVPTVGDVGTSNTAAGTLAPAMVGDVQDPNVATGTGAMLGPDSVAVPAVRNVGAPNTAAGALAFPVDVNSAGAGGPLTLDPSLAELAPKWPTEDSILSVLVNDQRKGAHVYSPKTVVVPQSFKFSLHVDENWVVYMDAQKILEAWSMSPWFTPGRNMGELSLALSRLSINALC</sequence>
<comment type="caution">
    <text evidence="2">The sequence shown here is derived from an EMBL/GenBank/DDBJ whole genome shotgun (WGS) entry which is preliminary data.</text>
</comment>
<evidence type="ECO:0000313" key="3">
    <source>
        <dbReference type="Proteomes" id="UP001222325"/>
    </source>
</evidence>
<accession>A0AAD6TKK8</accession>